<keyword evidence="2" id="KW-0540">Nuclease</keyword>
<organism evidence="5 6">
    <name type="scientific">Nocardia africana</name>
    <dbReference type="NCBI Taxonomy" id="134964"/>
    <lineage>
        <taxon>Bacteria</taxon>
        <taxon>Bacillati</taxon>
        <taxon>Actinomycetota</taxon>
        <taxon>Actinomycetes</taxon>
        <taxon>Mycobacteriales</taxon>
        <taxon>Nocardiaceae</taxon>
        <taxon>Nocardia</taxon>
    </lineage>
</organism>
<dbReference type="Gene3D" id="1.20.120.580">
    <property type="entry name" value="bsu32300-like"/>
    <property type="match status" value="1"/>
</dbReference>
<protein>
    <submittedName>
        <fullName evidence="5">DUF86 domain-containing protein</fullName>
    </submittedName>
</protein>
<keyword evidence="6" id="KW-1185">Reference proteome</keyword>
<sequence length="80" mass="9115">MIRLAADLERLGDDWLSAHPKIPLRLIKGMRNRIAHNYWLVDDEIVWSVVETHAPEPLRQLSPEIEAARRRLDGGPAATP</sequence>
<keyword evidence="3" id="KW-0378">Hydrolase</keyword>
<dbReference type="InterPro" id="IPR008201">
    <property type="entry name" value="HepT-like"/>
</dbReference>
<keyword evidence="1" id="KW-1277">Toxin-antitoxin system</keyword>
<comment type="similarity">
    <text evidence="4">Belongs to the HepT RNase toxin family.</text>
</comment>
<reference evidence="5 6" key="1">
    <citation type="submission" date="2024-10" db="EMBL/GenBank/DDBJ databases">
        <title>The Natural Products Discovery Center: Release of the First 8490 Sequenced Strains for Exploring Actinobacteria Biosynthetic Diversity.</title>
        <authorList>
            <person name="Kalkreuter E."/>
            <person name="Kautsar S.A."/>
            <person name="Yang D."/>
            <person name="Bader C.D."/>
            <person name="Teijaro C.N."/>
            <person name="Fluegel L."/>
            <person name="Davis C.M."/>
            <person name="Simpson J.R."/>
            <person name="Lauterbach L."/>
            <person name="Steele A.D."/>
            <person name="Gui C."/>
            <person name="Meng S."/>
            <person name="Li G."/>
            <person name="Viehrig K."/>
            <person name="Ye F."/>
            <person name="Su P."/>
            <person name="Kiefer A.F."/>
            <person name="Nichols A."/>
            <person name="Cepeda A.J."/>
            <person name="Yan W."/>
            <person name="Fan B."/>
            <person name="Jiang Y."/>
            <person name="Adhikari A."/>
            <person name="Zheng C.-J."/>
            <person name="Schuster L."/>
            <person name="Cowan T.M."/>
            <person name="Smanski M.J."/>
            <person name="Chevrette M.G."/>
            <person name="De Carvalho L.P.S."/>
            <person name="Shen B."/>
        </authorList>
    </citation>
    <scope>NUCLEOTIDE SEQUENCE [LARGE SCALE GENOMIC DNA]</scope>
    <source>
        <strain evidence="5 6">NPDC004550</strain>
    </source>
</reference>
<accession>A0ABW6NDY8</accession>
<proteinExistence type="inferred from homology"/>
<evidence type="ECO:0000313" key="5">
    <source>
        <dbReference type="EMBL" id="MFF0453357.1"/>
    </source>
</evidence>
<dbReference type="EMBL" id="JBIALX010000003">
    <property type="protein sequence ID" value="MFF0453357.1"/>
    <property type="molecule type" value="Genomic_DNA"/>
</dbReference>
<comment type="caution">
    <text evidence="5">The sequence shown here is derived from an EMBL/GenBank/DDBJ whole genome shotgun (WGS) entry which is preliminary data.</text>
</comment>
<evidence type="ECO:0000256" key="1">
    <source>
        <dbReference type="ARBA" id="ARBA00022649"/>
    </source>
</evidence>
<dbReference type="RefSeq" id="WP_387250203.1">
    <property type="nucleotide sequence ID" value="NZ_JBIALX010000003.1"/>
</dbReference>
<name>A0ABW6NDY8_9NOCA</name>
<evidence type="ECO:0000256" key="4">
    <source>
        <dbReference type="ARBA" id="ARBA00024207"/>
    </source>
</evidence>
<evidence type="ECO:0000256" key="3">
    <source>
        <dbReference type="ARBA" id="ARBA00022801"/>
    </source>
</evidence>
<gene>
    <name evidence="5" type="ORF">ACFYTH_08310</name>
</gene>
<dbReference type="InterPro" id="IPR037038">
    <property type="entry name" value="HepT-like_sf"/>
</dbReference>
<evidence type="ECO:0000313" key="6">
    <source>
        <dbReference type="Proteomes" id="UP001601521"/>
    </source>
</evidence>
<dbReference type="Proteomes" id="UP001601521">
    <property type="component" value="Unassembled WGS sequence"/>
</dbReference>
<dbReference type="Pfam" id="PF01934">
    <property type="entry name" value="HepT-like"/>
    <property type="match status" value="1"/>
</dbReference>
<evidence type="ECO:0000256" key="2">
    <source>
        <dbReference type="ARBA" id="ARBA00022722"/>
    </source>
</evidence>